<feature type="transmembrane region" description="Helical" evidence="12">
    <location>
        <begin position="621"/>
        <end position="643"/>
    </location>
</feature>
<feature type="transmembrane region" description="Helical" evidence="12">
    <location>
        <begin position="516"/>
        <end position="537"/>
    </location>
</feature>
<evidence type="ECO:0000256" key="5">
    <source>
        <dbReference type="ARBA" id="ARBA00022673"/>
    </source>
</evidence>
<name>A0ABQ9TH30_SAGOE</name>
<keyword evidence="12" id="KW-0472">Membrane</keyword>
<evidence type="ECO:0000256" key="6">
    <source>
        <dbReference type="ARBA" id="ARBA00022737"/>
    </source>
</evidence>
<comment type="subcellular location">
    <subcellularLocation>
        <location evidence="1">Cell membrane</location>
        <topology evidence="1">Multi-pass membrane protein</topology>
    </subcellularLocation>
</comment>
<evidence type="ECO:0000313" key="13">
    <source>
        <dbReference type="EMBL" id="KAK2084078.1"/>
    </source>
</evidence>
<evidence type="ECO:0000256" key="3">
    <source>
        <dbReference type="ARBA" id="ARBA00022475"/>
    </source>
</evidence>
<keyword evidence="9" id="KW-0406">Ion transport</keyword>
<gene>
    <name evidence="13" type="ORF">P7K49_037111</name>
</gene>
<keyword evidence="8" id="KW-0040">ANK repeat</keyword>
<evidence type="ECO:0000256" key="2">
    <source>
        <dbReference type="ARBA" id="ARBA00022448"/>
    </source>
</evidence>
<keyword evidence="2" id="KW-0813">Transport</keyword>
<dbReference type="InterPro" id="IPR024862">
    <property type="entry name" value="TRPV"/>
</dbReference>
<dbReference type="Gene3D" id="1.25.40.20">
    <property type="entry name" value="Ankyrin repeat-containing domain"/>
    <property type="match status" value="3"/>
</dbReference>
<keyword evidence="6" id="KW-0677">Repeat</keyword>
<comment type="caution">
    <text evidence="13">The sequence shown here is derived from an EMBL/GenBank/DDBJ whole genome shotgun (WGS) entry which is preliminary data.</text>
</comment>
<evidence type="ECO:0000256" key="7">
    <source>
        <dbReference type="ARBA" id="ARBA00022837"/>
    </source>
</evidence>
<keyword evidence="10" id="KW-0407">Ion channel</keyword>
<dbReference type="SMART" id="SM00248">
    <property type="entry name" value="ANK"/>
    <property type="match status" value="2"/>
</dbReference>
<dbReference type="InterPro" id="IPR036770">
    <property type="entry name" value="Ankyrin_rpt-contain_sf"/>
</dbReference>
<evidence type="ECO:0000256" key="11">
    <source>
        <dbReference type="SAM" id="MobiDB-lite"/>
    </source>
</evidence>
<evidence type="ECO:0000256" key="1">
    <source>
        <dbReference type="ARBA" id="ARBA00004651"/>
    </source>
</evidence>
<feature type="compositionally biased region" description="Polar residues" evidence="11">
    <location>
        <begin position="289"/>
        <end position="300"/>
    </location>
</feature>
<evidence type="ECO:0000256" key="8">
    <source>
        <dbReference type="ARBA" id="ARBA00023043"/>
    </source>
</evidence>
<keyword evidence="12" id="KW-0812">Transmembrane</keyword>
<keyword evidence="5" id="KW-0107">Calcium channel</keyword>
<dbReference type="InterPro" id="IPR002110">
    <property type="entry name" value="Ankyrin_rpt"/>
</dbReference>
<protein>
    <recommendedName>
        <fullName evidence="15">Ion transport domain-containing protein</fullName>
    </recommendedName>
</protein>
<dbReference type="SUPFAM" id="SSF48403">
    <property type="entry name" value="Ankyrin repeat"/>
    <property type="match status" value="1"/>
</dbReference>
<keyword evidence="4" id="KW-0109">Calcium transport</keyword>
<evidence type="ECO:0008006" key="15">
    <source>
        <dbReference type="Google" id="ProtNLM"/>
    </source>
</evidence>
<dbReference type="PANTHER" id="PTHR10582">
    <property type="entry name" value="TRANSIENT RECEPTOR POTENTIAL ION CHANNEL PROTEIN"/>
    <property type="match status" value="1"/>
</dbReference>
<feature type="transmembrane region" description="Helical" evidence="12">
    <location>
        <begin position="557"/>
        <end position="578"/>
    </location>
</feature>
<keyword evidence="12" id="KW-1133">Transmembrane helix</keyword>
<accession>A0ABQ9TH30</accession>
<keyword evidence="14" id="KW-1185">Reference proteome</keyword>
<evidence type="ECO:0000256" key="10">
    <source>
        <dbReference type="ARBA" id="ARBA00023303"/>
    </source>
</evidence>
<proteinExistence type="predicted"/>
<dbReference type="Proteomes" id="UP001266305">
    <property type="component" value="Unassembled WGS sequence"/>
</dbReference>
<dbReference type="EMBL" id="JASSZA010000022">
    <property type="protein sequence ID" value="KAK2084078.1"/>
    <property type="molecule type" value="Genomic_DNA"/>
</dbReference>
<evidence type="ECO:0000256" key="12">
    <source>
        <dbReference type="SAM" id="Phobius"/>
    </source>
</evidence>
<dbReference type="PANTHER" id="PTHR10582:SF6">
    <property type="entry name" value="TRANSIENT RECEPTOR POTENTIAL CATION CHANNEL SUBFAMILY V MEMBER 3"/>
    <property type="match status" value="1"/>
</dbReference>
<sequence>MHKLTASDTGKTCLMKALLNINPNTKEIMRILLAFAEDNDMLSRLINAEYTEEAYEVTLLPMGCTLGSEEEARSSDLPYQKGVEVTECGLASFRPRASPHPHPPVLRLLHPHPQVHRAGGAEHRRHADVNTQAKGAFFDPKNKHEGFYFEALVPQRTELGQEEAGDVHLGEHQCGPEKEGLRGEMPLALAACTNQPEIVELLMEHERTDISSQDSRGNNILHALVTMAEDFQMQNDFGKRMYDMILWCSGSWELETMDNDDAKMGKAKVRHGGLGPSRRAQRPFPQSPGPSTGDPQNTVTGLGRSKPEVQKRSGGQGPQLTEALRNQLVVADGAFSKAGFPILKYILSCEIKKQLQSLSRNFTDWVYRPVSSSLYNLTNVDTTMDNSVLEITVYNTNIDNQHEMPSLEPLHMLLRMKWKKFAKYMFFLSFCSFFFYITLTLISYYQSWEKEGIAIFLLRPSDLQSILSDAWFHFVFCRQPTTGCDWPLVMLLQAEFYSGCMDLGQPDTHLFSTLHQYLACLMLAMTLGWANMLYYTWGFQSMGMYSVMIQKVILHDILKFLFVYIIFFAWIWALALLIEKCPKDNKDCSSYGSFSNAVLELFKLIIGLGDLNIQQNSKYPILFLFLLITYVILTFILLLNMLIDLMGETVENVSKESLRKA</sequence>
<evidence type="ECO:0000256" key="9">
    <source>
        <dbReference type="ARBA" id="ARBA00023065"/>
    </source>
</evidence>
<evidence type="ECO:0000256" key="4">
    <source>
        <dbReference type="ARBA" id="ARBA00022568"/>
    </source>
</evidence>
<organism evidence="13 14">
    <name type="scientific">Saguinus oedipus</name>
    <name type="common">Cotton-top tamarin</name>
    <name type="synonym">Oedipomidas oedipus</name>
    <dbReference type="NCBI Taxonomy" id="9490"/>
    <lineage>
        <taxon>Eukaryota</taxon>
        <taxon>Metazoa</taxon>
        <taxon>Chordata</taxon>
        <taxon>Craniata</taxon>
        <taxon>Vertebrata</taxon>
        <taxon>Euteleostomi</taxon>
        <taxon>Mammalia</taxon>
        <taxon>Eutheria</taxon>
        <taxon>Euarchontoglires</taxon>
        <taxon>Primates</taxon>
        <taxon>Haplorrhini</taxon>
        <taxon>Platyrrhini</taxon>
        <taxon>Cebidae</taxon>
        <taxon>Callitrichinae</taxon>
        <taxon>Saguinus</taxon>
    </lineage>
</organism>
<reference evidence="13 14" key="1">
    <citation type="submission" date="2023-05" db="EMBL/GenBank/DDBJ databases">
        <title>B98-5 Cell Line De Novo Hybrid Assembly: An Optical Mapping Approach.</title>
        <authorList>
            <person name="Kananen K."/>
            <person name="Auerbach J.A."/>
            <person name="Kautto E."/>
            <person name="Blachly J.S."/>
        </authorList>
    </citation>
    <scope>NUCLEOTIDE SEQUENCE [LARGE SCALE GENOMIC DNA]</scope>
    <source>
        <strain evidence="13">B95-8</strain>
        <tissue evidence="13">Cell line</tissue>
    </source>
</reference>
<feature type="transmembrane region" description="Helical" evidence="12">
    <location>
        <begin position="424"/>
        <end position="445"/>
    </location>
</feature>
<feature type="region of interest" description="Disordered" evidence="11">
    <location>
        <begin position="266"/>
        <end position="319"/>
    </location>
</feature>
<keyword evidence="3" id="KW-1003">Cell membrane</keyword>
<keyword evidence="7" id="KW-0106">Calcium</keyword>
<evidence type="ECO:0000313" key="14">
    <source>
        <dbReference type="Proteomes" id="UP001266305"/>
    </source>
</evidence>